<keyword evidence="5 6" id="KW-0804">Transcription</keyword>
<dbReference type="InterPro" id="IPR007631">
    <property type="entry name" value="RNA_pol_sigma_70_non-ess"/>
</dbReference>
<dbReference type="InterPro" id="IPR007627">
    <property type="entry name" value="RNA_pol_sigma70_r2"/>
</dbReference>
<proteinExistence type="inferred from homology"/>
<dbReference type="PROSITE" id="PS00715">
    <property type="entry name" value="SIGMA70_1"/>
    <property type="match status" value="1"/>
</dbReference>
<feature type="domain" description="RNA polymerase sigma-70" evidence="9">
    <location>
        <begin position="579"/>
        <end position="605"/>
    </location>
</feature>
<keyword evidence="4 6" id="KW-0238">DNA-binding</keyword>
<dbReference type="CDD" id="cd06171">
    <property type="entry name" value="Sigma70_r4"/>
    <property type="match status" value="1"/>
</dbReference>
<dbReference type="InterPro" id="IPR000943">
    <property type="entry name" value="RNA_pol_sigma70"/>
</dbReference>
<keyword evidence="1 6" id="KW-0963">Cytoplasm</keyword>
<evidence type="ECO:0000313" key="10">
    <source>
        <dbReference type="EMBL" id="KHA60804.1"/>
    </source>
</evidence>
<feature type="compositionally biased region" description="Acidic residues" evidence="7">
    <location>
        <begin position="188"/>
        <end position="219"/>
    </location>
</feature>
<feature type="region of interest" description="Sigma-70 factor domain-2" evidence="6">
    <location>
        <begin position="386"/>
        <end position="456"/>
    </location>
</feature>
<evidence type="ECO:0000256" key="2">
    <source>
        <dbReference type="ARBA" id="ARBA00023015"/>
    </source>
</evidence>
<accession>A0ABR4YBF2</accession>
<dbReference type="Gene3D" id="1.10.220.120">
    <property type="entry name" value="Sigma-70 factor, region 1.1"/>
    <property type="match status" value="1"/>
</dbReference>
<evidence type="ECO:0000256" key="5">
    <source>
        <dbReference type="ARBA" id="ARBA00023163"/>
    </source>
</evidence>
<keyword evidence="11" id="KW-1185">Reference proteome</keyword>
<dbReference type="InterPro" id="IPR050239">
    <property type="entry name" value="Sigma-70_RNA_pol_init_factors"/>
</dbReference>
<dbReference type="EMBL" id="JRWM01000011">
    <property type="protein sequence ID" value="KHA60804.1"/>
    <property type="molecule type" value="Genomic_DNA"/>
</dbReference>
<evidence type="ECO:0000256" key="1">
    <source>
        <dbReference type="ARBA" id="ARBA00022490"/>
    </source>
</evidence>
<dbReference type="Pfam" id="PF00140">
    <property type="entry name" value="Sigma70_r1_2"/>
    <property type="match status" value="1"/>
</dbReference>
<dbReference type="InterPro" id="IPR014284">
    <property type="entry name" value="RNA_pol_sigma-70_dom"/>
</dbReference>
<dbReference type="SUPFAM" id="SSF88659">
    <property type="entry name" value="Sigma3 and sigma4 domains of RNA polymerase sigma factors"/>
    <property type="match status" value="2"/>
</dbReference>
<gene>
    <name evidence="6" type="primary">rpoD</name>
    <name evidence="10" type="ORF">NL53_09300</name>
</gene>
<protein>
    <recommendedName>
        <fullName evidence="6">RNA polymerase sigma factor RpoD</fullName>
    </recommendedName>
    <alternativeName>
        <fullName evidence="6">Sigma-70</fullName>
    </alternativeName>
</protein>
<dbReference type="SUPFAM" id="SSF88946">
    <property type="entry name" value="Sigma2 domain of RNA polymerase sigma factors"/>
    <property type="match status" value="1"/>
</dbReference>
<evidence type="ECO:0000259" key="9">
    <source>
        <dbReference type="PROSITE" id="PS00716"/>
    </source>
</evidence>
<organism evidence="10 11">
    <name type="scientific">Vibrio variabilis</name>
    <dbReference type="NCBI Taxonomy" id="990271"/>
    <lineage>
        <taxon>Bacteria</taxon>
        <taxon>Pseudomonadati</taxon>
        <taxon>Pseudomonadota</taxon>
        <taxon>Gammaproteobacteria</taxon>
        <taxon>Vibrionales</taxon>
        <taxon>Vibrionaceae</taxon>
        <taxon>Vibrio</taxon>
    </lineage>
</organism>
<dbReference type="InterPro" id="IPR009042">
    <property type="entry name" value="RNA_pol_sigma70_r1_2"/>
</dbReference>
<feature type="region of interest" description="Sigma-70 factor domain-3" evidence="6">
    <location>
        <begin position="465"/>
        <end position="541"/>
    </location>
</feature>
<dbReference type="InterPro" id="IPR007624">
    <property type="entry name" value="RNA_pol_sigma70_r3"/>
</dbReference>
<dbReference type="PANTHER" id="PTHR30603:SF60">
    <property type="entry name" value="RNA POLYMERASE SIGMA FACTOR RPOD"/>
    <property type="match status" value="1"/>
</dbReference>
<dbReference type="InterPro" id="IPR013325">
    <property type="entry name" value="RNA_pol_sigma_r2"/>
</dbReference>
<dbReference type="NCBIfam" id="TIGR02937">
    <property type="entry name" value="sigma70-ECF"/>
    <property type="match status" value="1"/>
</dbReference>
<dbReference type="Pfam" id="PF04539">
    <property type="entry name" value="Sigma70_r3"/>
    <property type="match status" value="1"/>
</dbReference>
<keyword evidence="2 6" id="KW-0805">Transcription regulation</keyword>
<comment type="subcellular location">
    <subcellularLocation>
        <location evidence="6">Cytoplasm</location>
    </subcellularLocation>
</comment>
<name>A0ABR4YBF2_9VIBR</name>
<feature type="DNA-binding region" description="H-T-H motif" evidence="6">
    <location>
        <begin position="580"/>
        <end position="599"/>
    </location>
</feature>
<sequence>MDQNPQSQLKQLVIKGKEQGYLTYAEVNDHLPAEIVDSEQVEDIIQMINDMGIRVVETAPDADDLALNDDETITDEDAAEAAAAALSSVENEIGRTTDPVRMYMREMGTVELLTREGEIDIAKRIEDGINQVQNAVAEYPGTIPYILEQFDKVQAEELRLTDLITGFVDPDADETAAPTATHIGSELAESDLEDEDAEDVDEEDEESEDEESEEEDTGIDPEFALEKFTALRNTFQNYQLACNEYGSESPKATVAHEMVIDVFKEFRLTPKQFDYLVDELRTSMERVRTQERLIMKASVEYGKMPKKSFIALFSGNESSDAWLDEILASDKPYADKIRRSEDDIRRSIAKLKIIEEETSLTVQNIKDISRRMSIGEAKARRAKKEMVEANLRLVISIAKKYTNRGLQFLDLIQEGNIGLMKAVDKFEYRRGYKFSTYATWWIRQAITRSIADQARTIRIPVHMIETINKLNRISRQMLQEMGREPLPEELAERMQMPEDKIRKVLKIAKEPISMETPIGDDEDSHLGDFIEDTTLELPLDSATAGSLKVATKDVLAGLTPREAKVLRMRFGIDMNTDHTLEEVGKQFDVTRERIRQIEAKALRKLRHPSRSETLRSFLDE</sequence>
<dbReference type="Gene3D" id="1.10.601.10">
    <property type="entry name" value="RNA Polymerase Primary Sigma Factor"/>
    <property type="match status" value="1"/>
</dbReference>
<dbReference type="Pfam" id="PF03979">
    <property type="entry name" value="Sigma70_r1_1"/>
    <property type="match status" value="1"/>
</dbReference>
<dbReference type="InterPro" id="IPR007630">
    <property type="entry name" value="RNA_pol_sigma70_r4"/>
</dbReference>
<dbReference type="NCBIfam" id="TIGR02393">
    <property type="entry name" value="RpoD_Cterm"/>
    <property type="match status" value="1"/>
</dbReference>
<evidence type="ECO:0000313" key="11">
    <source>
        <dbReference type="Proteomes" id="UP000030520"/>
    </source>
</evidence>
<evidence type="ECO:0000256" key="7">
    <source>
        <dbReference type="SAM" id="MobiDB-lite"/>
    </source>
</evidence>
<dbReference type="PANTHER" id="PTHR30603">
    <property type="entry name" value="RNA POLYMERASE SIGMA FACTOR RPO"/>
    <property type="match status" value="1"/>
</dbReference>
<comment type="similarity">
    <text evidence="6">Belongs to the sigma-70 factor family. RpoD/SigA subfamily.</text>
</comment>
<comment type="function">
    <text evidence="6">Sigma factors are initiation factors that promote the attachment of RNA polymerase to specific initiation sites and are then released. This sigma factor is the primary sigma factor during exponential growth.</text>
</comment>
<comment type="caution">
    <text evidence="10">The sequence shown here is derived from an EMBL/GenBank/DDBJ whole genome shotgun (WGS) entry which is preliminary data.</text>
</comment>
<dbReference type="PRINTS" id="PR00046">
    <property type="entry name" value="SIGMA70FCT"/>
</dbReference>
<dbReference type="InterPro" id="IPR007127">
    <property type="entry name" value="RNA_pol_sigma_70_r1_1"/>
</dbReference>
<dbReference type="PROSITE" id="PS00716">
    <property type="entry name" value="SIGMA70_2"/>
    <property type="match status" value="1"/>
</dbReference>
<dbReference type="HAMAP" id="MF_00963">
    <property type="entry name" value="Sigma70_RpoD_SigA"/>
    <property type="match status" value="1"/>
</dbReference>
<feature type="domain" description="RNA polymerase sigma-70" evidence="8">
    <location>
        <begin position="410"/>
        <end position="423"/>
    </location>
</feature>
<dbReference type="InterPro" id="IPR042189">
    <property type="entry name" value="RNA_pol_sigma_70_r1_1_sf"/>
</dbReference>
<dbReference type="InterPro" id="IPR028630">
    <property type="entry name" value="Sigma70_RpoD"/>
</dbReference>
<feature type="region of interest" description="Disordered" evidence="7">
    <location>
        <begin position="182"/>
        <end position="221"/>
    </location>
</feature>
<dbReference type="Pfam" id="PF04542">
    <property type="entry name" value="Sigma70_r2"/>
    <property type="match status" value="1"/>
</dbReference>
<dbReference type="InterPro" id="IPR012760">
    <property type="entry name" value="RNA_pol_sigma_RpoD_C"/>
</dbReference>
<dbReference type="Pfam" id="PF04545">
    <property type="entry name" value="Sigma70_r4"/>
    <property type="match status" value="1"/>
</dbReference>
<dbReference type="Proteomes" id="UP000030520">
    <property type="component" value="Unassembled WGS sequence"/>
</dbReference>
<dbReference type="Pfam" id="PF04546">
    <property type="entry name" value="Sigma70_ner"/>
    <property type="match status" value="1"/>
</dbReference>
<keyword evidence="3 6" id="KW-0731">Sigma factor</keyword>
<dbReference type="RefSeq" id="WP_038214536.1">
    <property type="nucleotide sequence ID" value="NZ_JRWM01000011.1"/>
</dbReference>
<evidence type="ECO:0000256" key="4">
    <source>
        <dbReference type="ARBA" id="ARBA00023125"/>
    </source>
</evidence>
<feature type="short sequence motif" description="Interaction with polymerase core subunit RpoC" evidence="6">
    <location>
        <begin position="410"/>
        <end position="413"/>
    </location>
</feature>
<feature type="region of interest" description="Sigma-70 factor domain-4" evidence="6">
    <location>
        <begin position="554"/>
        <end position="607"/>
    </location>
</feature>
<reference evidence="10 11" key="1">
    <citation type="submission" date="2014-10" db="EMBL/GenBank/DDBJ databases">
        <title>Genome sequencing of Vibrio variabilis T01.</title>
        <authorList>
            <person name="Chan K.-G."/>
            <person name="Mohamad N.I."/>
        </authorList>
    </citation>
    <scope>NUCLEOTIDE SEQUENCE [LARGE SCALE GENOMIC DNA]</scope>
    <source>
        <strain evidence="10 11">T01</strain>
    </source>
</reference>
<dbReference type="NCBIfam" id="NF004208">
    <property type="entry name" value="PRK05658.1"/>
    <property type="match status" value="1"/>
</dbReference>
<evidence type="ECO:0000256" key="6">
    <source>
        <dbReference type="HAMAP-Rule" id="MF_00963"/>
    </source>
</evidence>
<dbReference type="Gene3D" id="1.10.10.10">
    <property type="entry name" value="Winged helix-like DNA-binding domain superfamily/Winged helix DNA-binding domain"/>
    <property type="match status" value="2"/>
</dbReference>
<evidence type="ECO:0000256" key="3">
    <source>
        <dbReference type="ARBA" id="ARBA00023082"/>
    </source>
</evidence>
<comment type="subunit">
    <text evidence="6">Interacts transiently with the RNA polymerase catalytic core.</text>
</comment>
<evidence type="ECO:0000259" key="8">
    <source>
        <dbReference type="PROSITE" id="PS00715"/>
    </source>
</evidence>
<dbReference type="InterPro" id="IPR013324">
    <property type="entry name" value="RNA_pol_sigma_r3/r4-like"/>
</dbReference>
<dbReference type="InterPro" id="IPR036388">
    <property type="entry name" value="WH-like_DNA-bd_sf"/>
</dbReference>